<keyword evidence="5 8" id="KW-0720">Serine protease</keyword>
<sequence length="228" mass="24540">MVTRNRKVAKGTLMWPRASAPPPGSSGSEPHHPGDPEPERPLPHGTPGSAWPAPTPFDRLFERRILFLRGSIEDTRADELCAELVALDAQGDEEVTLFIDSLGGASHGMLAIHDVIQTMGAPVRTRCVGVAASAAAVLLATGTGPREATENARVMLHQPSGGVEGTTADIAIQADEMARLKRRVEELLASRTGQPVERIRADTDRDLWLSADEAMEYGLIDRVVRSAR</sequence>
<feature type="active site" evidence="7">
    <location>
        <position position="157"/>
    </location>
</feature>
<reference evidence="12 13" key="1">
    <citation type="submission" date="2019-01" db="EMBL/GenBank/DDBJ databases">
        <title>Egibacter rhizosphaerae EGI 80759T.</title>
        <authorList>
            <person name="Chen D.-D."/>
            <person name="Tian Y."/>
            <person name="Jiao J.-Y."/>
            <person name="Zhang X.-T."/>
            <person name="Zhang Y.-G."/>
            <person name="Zhang Y."/>
            <person name="Xiao M."/>
            <person name="Shu W.-S."/>
            <person name="Li W.-J."/>
        </authorList>
    </citation>
    <scope>NUCLEOTIDE SEQUENCE [LARGE SCALE GENOMIC DNA]</scope>
    <source>
        <strain evidence="12 13">EGI 80759</strain>
    </source>
</reference>
<dbReference type="GO" id="GO:0004252">
    <property type="term" value="F:serine-type endopeptidase activity"/>
    <property type="evidence" value="ECO:0007669"/>
    <property type="project" value="UniProtKB-EC"/>
</dbReference>
<evidence type="ECO:0000256" key="8">
    <source>
        <dbReference type="RuleBase" id="RU000549"/>
    </source>
</evidence>
<evidence type="ECO:0000256" key="5">
    <source>
        <dbReference type="ARBA" id="ARBA00022825"/>
    </source>
</evidence>
<dbReference type="KEGG" id="erz:ER308_17535"/>
<keyword evidence="3 8" id="KW-0645">Protease</keyword>
<gene>
    <name evidence="12" type="primary">clpP</name>
    <name evidence="12" type="ORF">ER308_17535</name>
</gene>
<evidence type="ECO:0000256" key="4">
    <source>
        <dbReference type="ARBA" id="ARBA00022801"/>
    </source>
</evidence>
<dbReference type="PROSITE" id="PS00381">
    <property type="entry name" value="CLP_PROTEASE_SER"/>
    <property type="match status" value="1"/>
</dbReference>
<dbReference type="SUPFAM" id="SSF52096">
    <property type="entry name" value="ClpP/crotonase"/>
    <property type="match status" value="1"/>
</dbReference>
<dbReference type="PRINTS" id="PR00127">
    <property type="entry name" value="CLPPROTEASEP"/>
</dbReference>
<dbReference type="OrthoDB" id="4350323at2"/>
<evidence type="ECO:0000256" key="3">
    <source>
        <dbReference type="ARBA" id="ARBA00022670"/>
    </source>
</evidence>
<feature type="active site" evidence="6">
    <location>
        <position position="133"/>
    </location>
</feature>
<dbReference type="PANTHER" id="PTHR10381">
    <property type="entry name" value="ATP-DEPENDENT CLP PROTEASE PROTEOLYTIC SUBUNIT"/>
    <property type="match status" value="1"/>
</dbReference>
<dbReference type="PANTHER" id="PTHR10381:SF26">
    <property type="entry name" value="ATP-DEPENDENT CLP PROTEASE PROTEOLYTIC SUBUNIT-LIKE-RELATED"/>
    <property type="match status" value="1"/>
</dbReference>
<dbReference type="InterPro" id="IPR033135">
    <property type="entry name" value="ClpP_His_AS"/>
</dbReference>
<dbReference type="GO" id="GO:0051117">
    <property type="term" value="F:ATPase binding"/>
    <property type="evidence" value="ECO:0007669"/>
    <property type="project" value="TreeGrafter"/>
</dbReference>
<evidence type="ECO:0000256" key="1">
    <source>
        <dbReference type="ARBA" id="ARBA00007039"/>
    </source>
</evidence>
<feature type="region of interest" description="Disordered" evidence="11">
    <location>
        <begin position="1"/>
        <end position="54"/>
    </location>
</feature>
<dbReference type="InterPro" id="IPR018215">
    <property type="entry name" value="ClpP_Ser_AS"/>
</dbReference>
<organism evidence="12 13">
    <name type="scientific">Egibacter rhizosphaerae</name>
    <dbReference type="NCBI Taxonomy" id="1670831"/>
    <lineage>
        <taxon>Bacteria</taxon>
        <taxon>Bacillati</taxon>
        <taxon>Actinomycetota</taxon>
        <taxon>Nitriliruptoria</taxon>
        <taxon>Egibacterales</taxon>
        <taxon>Egibacteraceae</taxon>
        <taxon>Egibacter</taxon>
    </lineage>
</organism>
<dbReference type="EC" id="3.4.21.92" evidence="8"/>
<dbReference type="Gene3D" id="3.90.226.10">
    <property type="entry name" value="2-enoyl-CoA Hydratase, Chain A, domain 1"/>
    <property type="match status" value="1"/>
</dbReference>
<dbReference type="Proteomes" id="UP000291469">
    <property type="component" value="Chromosome"/>
</dbReference>
<dbReference type="InterPro" id="IPR029045">
    <property type="entry name" value="ClpP/crotonase-like_dom_sf"/>
</dbReference>
<protein>
    <recommendedName>
        <fullName evidence="10">ATP-dependent Clp protease proteolytic subunit</fullName>
        <ecNumber evidence="8">3.4.21.92</ecNumber>
    </recommendedName>
</protein>
<dbReference type="EMBL" id="CP036402">
    <property type="protein sequence ID" value="QBI21192.1"/>
    <property type="molecule type" value="Genomic_DNA"/>
</dbReference>
<dbReference type="PROSITE" id="PS00382">
    <property type="entry name" value="CLP_PROTEASE_HIS"/>
    <property type="match status" value="1"/>
</dbReference>
<proteinExistence type="inferred from homology"/>
<accession>A0A411YJC4</accession>
<dbReference type="GO" id="GO:0006515">
    <property type="term" value="P:protein quality control for misfolded or incompletely synthesized proteins"/>
    <property type="evidence" value="ECO:0007669"/>
    <property type="project" value="TreeGrafter"/>
</dbReference>
<evidence type="ECO:0000313" key="12">
    <source>
        <dbReference type="EMBL" id="QBI21192.1"/>
    </source>
</evidence>
<dbReference type="GO" id="GO:0004176">
    <property type="term" value="F:ATP-dependent peptidase activity"/>
    <property type="evidence" value="ECO:0007669"/>
    <property type="project" value="InterPro"/>
</dbReference>
<evidence type="ECO:0000256" key="9">
    <source>
        <dbReference type="RuleBase" id="RU000550"/>
    </source>
</evidence>
<evidence type="ECO:0000256" key="2">
    <source>
        <dbReference type="ARBA" id="ARBA00022490"/>
    </source>
</evidence>
<evidence type="ECO:0000256" key="10">
    <source>
        <dbReference type="RuleBase" id="RU003567"/>
    </source>
</evidence>
<name>A0A411YJC4_9ACTN</name>
<dbReference type="CDD" id="cd07017">
    <property type="entry name" value="S14_ClpP_2"/>
    <property type="match status" value="1"/>
</dbReference>
<keyword evidence="2" id="KW-0963">Cytoplasm</keyword>
<dbReference type="GO" id="GO:0009368">
    <property type="term" value="C:endopeptidase Clp complex"/>
    <property type="evidence" value="ECO:0007669"/>
    <property type="project" value="TreeGrafter"/>
</dbReference>
<evidence type="ECO:0000256" key="11">
    <source>
        <dbReference type="SAM" id="MobiDB-lite"/>
    </source>
</evidence>
<dbReference type="Pfam" id="PF00574">
    <property type="entry name" value="CLP_protease"/>
    <property type="match status" value="1"/>
</dbReference>
<evidence type="ECO:0000256" key="7">
    <source>
        <dbReference type="PROSITE-ProRule" id="PRU10086"/>
    </source>
</evidence>
<evidence type="ECO:0000256" key="6">
    <source>
        <dbReference type="PROSITE-ProRule" id="PRU10085"/>
    </source>
</evidence>
<feature type="compositionally biased region" description="Basic and acidic residues" evidence="11">
    <location>
        <begin position="29"/>
        <end position="42"/>
    </location>
</feature>
<keyword evidence="13" id="KW-1185">Reference proteome</keyword>
<comment type="function">
    <text evidence="9">Cleaves peptides in various proteins in a process that requires ATP hydrolysis. Has a chymotrypsin-like activity. Plays a major role in the degradation of misfolded proteins.</text>
</comment>
<keyword evidence="4 8" id="KW-0378">Hydrolase</keyword>
<evidence type="ECO:0000313" key="13">
    <source>
        <dbReference type="Proteomes" id="UP000291469"/>
    </source>
</evidence>
<dbReference type="InterPro" id="IPR001907">
    <property type="entry name" value="ClpP"/>
</dbReference>
<comment type="similarity">
    <text evidence="1 10">Belongs to the peptidase S14 family.</text>
</comment>
<dbReference type="AlphaFoldDB" id="A0A411YJC4"/>
<dbReference type="InterPro" id="IPR023562">
    <property type="entry name" value="ClpP/TepA"/>
</dbReference>